<accession>A0A7S3ES44</accession>
<dbReference type="EMBL" id="HBHX01005104">
    <property type="protein sequence ID" value="CAE0101912.1"/>
    <property type="molecule type" value="Transcribed_RNA"/>
</dbReference>
<feature type="compositionally biased region" description="Basic and acidic residues" evidence="1">
    <location>
        <begin position="149"/>
        <end position="159"/>
    </location>
</feature>
<protein>
    <submittedName>
        <fullName evidence="2">Uncharacterized protein</fullName>
    </submittedName>
</protein>
<gene>
    <name evidence="2" type="ORF">HERI1096_LOCUS2757</name>
</gene>
<name>A0A7S3ES44_9EUKA</name>
<sequence length="166" mass="18291">MHRIGQAHIPGYTGYLPGKKEQVGLSFSEASRGILEDLDSMEEFHPVMPLVGERPNSVYTAHIDQDGIMSVMDGAIVNEKFTPAWQKHEVDAAKRQTSNPAPHAQSPFGVDPVDTRLGRMDYATTTSKGAGRMAGESVASRVAHRRLDKQRNEGGRVYRNDPYTPS</sequence>
<evidence type="ECO:0000256" key="1">
    <source>
        <dbReference type="SAM" id="MobiDB-lite"/>
    </source>
</evidence>
<organism evidence="2">
    <name type="scientific">Haptolina ericina</name>
    <dbReference type="NCBI Taxonomy" id="156174"/>
    <lineage>
        <taxon>Eukaryota</taxon>
        <taxon>Haptista</taxon>
        <taxon>Haptophyta</taxon>
        <taxon>Prymnesiophyceae</taxon>
        <taxon>Prymnesiales</taxon>
        <taxon>Prymnesiaceae</taxon>
        <taxon>Haptolina</taxon>
    </lineage>
</organism>
<dbReference type="AlphaFoldDB" id="A0A7S3ES44"/>
<feature type="region of interest" description="Disordered" evidence="1">
    <location>
        <begin position="90"/>
        <end position="166"/>
    </location>
</feature>
<evidence type="ECO:0000313" key="2">
    <source>
        <dbReference type="EMBL" id="CAE0101912.1"/>
    </source>
</evidence>
<proteinExistence type="predicted"/>
<reference evidence="2" key="1">
    <citation type="submission" date="2021-01" db="EMBL/GenBank/DDBJ databases">
        <authorList>
            <person name="Corre E."/>
            <person name="Pelletier E."/>
            <person name="Niang G."/>
            <person name="Scheremetjew M."/>
            <person name="Finn R."/>
            <person name="Kale V."/>
            <person name="Holt S."/>
            <person name="Cochrane G."/>
            <person name="Meng A."/>
            <person name="Brown T."/>
            <person name="Cohen L."/>
        </authorList>
    </citation>
    <scope>NUCLEOTIDE SEQUENCE</scope>
    <source>
        <strain evidence="2">CCMP281</strain>
    </source>
</reference>